<protein>
    <recommendedName>
        <fullName evidence="6">Transposase</fullName>
    </recommendedName>
</protein>
<proteinExistence type="predicted"/>
<reference evidence="4" key="1">
    <citation type="submission" date="2022-08" db="EMBL/GenBank/DDBJ databases">
        <authorList>
            <person name="Gutierrez-Valencia J."/>
        </authorList>
    </citation>
    <scope>NUCLEOTIDE SEQUENCE</scope>
</reference>
<feature type="domain" description="hAT-like transposase RNase-H fold" evidence="3">
    <location>
        <begin position="63"/>
        <end position="146"/>
    </location>
</feature>
<evidence type="ECO:0008006" key="6">
    <source>
        <dbReference type="Google" id="ProtNLM"/>
    </source>
</evidence>
<evidence type="ECO:0000256" key="1">
    <source>
        <dbReference type="SAM" id="MobiDB-lite"/>
    </source>
</evidence>
<dbReference type="GO" id="GO:0003677">
    <property type="term" value="F:DNA binding"/>
    <property type="evidence" value="ECO:0007669"/>
    <property type="project" value="InterPro"/>
</dbReference>
<dbReference type="InterPro" id="IPR012337">
    <property type="entry name" value="RNaseH-like_sf"/>
</dbReference>
<name>A0AAV0J9J5_9ROSI</name>
<keyword evidence="5" id="KW-1185">Reference proteome</keyword>
<dbReference type="Pfam" id="PF05699">
    <property type="entry name" value="Dimer_Tnp_hAT"/>
    <property type="match status" value="1"/>
</dbReference>
<dbReference type="AlphaFoldDB" id="A0AAV0J9J5"/>
<sequence length="333" mass="37710">FLHPGADDSSLSNSSIPTIPPSRLQRRRRRFLHPDSRSVLARVLPTSRLQRRRFLCWEKEDIICKMKSKSSQGKRAQASVSSEKYEKYWGDVDKMNKLLYIAAVLDPRRKLRFIGFALKWMYDDEKSASDLTSDVEDATYELYAHYENQVGEASSSSQSELDEDGGNVDLIAEYMKQLQKERGVVNKTELDRYLNEEVERSMDPKFDVLGWWKVNSHRFPTLSKMARDVLAIPISTVSSEAAFSTGGRVLNDFRSSLTPKIVEALICTQDWLRADSSPCVVEEDSEEIDNIDEELSMVLKAINISDVPLPFTNTPRTSPIIQANANTSGGMGL</sequence>
<comment type="caution">
    <text evidence="4">The sequence shown here is derived from an EMBL/GenBank/DDBJ whole genome shotgun (WGS) entry which is preliminary data.</text>
</comment>
<evidence type="ECO:0000313" key="5">
    <source>
        <dbReference type="Proteomes" id="UP001154282"/>
    </source>
</evidence>
<organism evidence="4 5">
    <name type="scientific">Linum tenue</name>
    <dbReference type="NCBI Taxonomy" id="586396"/>
    <lineage>
        <taxon>Eukaryota</taxon>
        <taxon>Viridiplantae</taxon>
        <taxon>Streptophyta</taxon>
        <taxon>Embryophyta</taxon>
        <taxon>Tracheophyta</taxon>
        <taxon>Spermatophyta</taxon>
        <taxon>Magnoliopsida</taxon>
        <taxon>eudicotyledons</taxon>
        <taxon>Gunneridae</taxon>
        <taxon>Pentapetalae</taxon>
        <taxon>rosids</taxon>
        <taxon>fabids</taxon>
        <taxon>Malpighiales</taxon>
        <taxon>Linaceae</taxon>
        <taxon>Linum</taxon>
    </lineage>
</organism>
<feature type="non-terminal residue" evidence="4">
    <location>
        <position position="1"/>
    </location>
</feature>
<gene>
    <name evidence="4" type="ORF">LITE_LOCUS13264</name>
</gene>
<feature type="region of interest" description="Disordered" evidence="1">
    <location>
        <begin position="1"/>
        <end position="20"/>
    </location>
</feature>
<evidence type="ECO:0000313" key="4">
    <source>
        <dbReference type="EMBL" id="CAI0406580.1"/>
    </source>
</evidence>
<evidence type="ECO:0000259" key="2">
    <source>
        <dbReference type="Pfam" id="PF05699"/>
    </source>
</evidence>
<dbReference type="Pfam" id="PF14372">
    <property type="entry name" value="hAT-like_RNase-H"/>
    <property type="match status" value="1"/>
</dbReference>
<dbReference type="InterPro" id="IPR008906">
    <property type="entry name" value="HATC_C_dom"/>
</dbReference>
<dbReference type="PANTHER" id="PTHR23272">
    <property type="entry name" value="BED FINGER-RELATED"/>
    <property type="match status" value="1"/>
</dbReference>
<dbReference type="GO" id="GO:0046983">
    <property type="term" value="F:protein dimerization activity"/>
    <property type="evidence" value="ECO:0007669"/>
    <property type="project" value="InterPro"/>
</dbReference>
<dbReference type="PANTHER" id="PTHR23272:SF184">
    <property type="entry name" value="OS03G0311250 PROTEIN"/>
    <property type="match status" value="1"/>
</dbReference>
<dbReference type="EMBL" id="CAMGYJ010000004">
    <property type="protein sequence ID" value="CAI0406580.1"/>
    <property type="molecule type" value="Genomic_DNA"/>
</dbReference>
<dbReference type="Proteomes" id="UP001154282">
    <property type="component" value="Unassembled WGS sequence"/>
</dbReference>
<evidence type="ECO:0000259" key="3">
    <source>
        <dbReference type="Pfam" id="PF14372"/>
    </source>
</evidence>
<feature type="domain" description="HAT C-terminal dimerisation" evidence="2">
    <location>
        <begin position="189"/>
        <end position="272"/>
    </location>
</feature>
<accession>A0AAV0J9J5</accession>
<dbReference type="SUPFAM" id="SSF53098">
    <property type="entry name" value="Ribonuclease H-like"/>
    <property type="match status" value="1"/>
</dbReference>
<dbReference type="InterPro" id="IPR025525">
    <property type="entry name" value="hAT-like_transposase_RNase-H"/>
</dbReference>